<dbReference type="AlphaFoldDB" id="A0A0L0CJE0"/>
<dbReference type="EMBL" id="JRES01000302">
    <property type="protein sequence ID" value="KNC32525.1"/>
    <property type="molecule type" value="Genomic_DNA"/>
</dbReference>
<proteinExistence type="predicted"/>
<dbReference type="Proteomes" id="UP000037069">
    <property type="component" value="Unassembled WGS sequence"/>
</dbReference>
<sequence length="142" mass="15416">MISSIKALTTSATRTSAKSASKPSIITRTVVSPSRSWRNISINLLMASWNSEISQSSSTNSSAIFTNNSRSSLLFCGEIVPNKFMACWSLLVADTFLLVVCIRIFLCGGCWIHSTVSVTDSGRLTATDVLAILVDFNFKLIN</sequence>
<evidence type="ECO:0000313" key="2">
    <source>
        <dbReference type="EMBL" id="KNC32525.1"/>
    </source>
</evidence>
<organism evidence="1 3">
    <name type="scientific">Lucilia cuprina</name>
    <name type="common">Green bottle fly</name>
    <name type="synonym">Australian sheep blowfly</name>
    <dbReference type="NCBI Taxonomy" id="7375"/>
    <lineage>
        <taxon>Eukaryota</taxon>
        <taxon>Metazoa</taxon>
        <taxon>Ecdysozoa</taxon>
        <taxon>Arthropoda</taxon>
        <taxon>Hexapoda</taxon>
        <taxon>Insecta</taxon>
        <taxon>Pterygota</taxon>
        <taxon>Neoptera</taxon>
        <taxon>Endopterygota</taxon>
        <taxon>Diptera</taxon>
        <taxon>Brachycera</taxon>
        <taxon>Muscomorpha</taxon>
        <taxon>Oestroidea</taxon>
        <taxon>Calliphoridae</taxon>
        <taxon>Luciliinae</taxon>
        <taxon>Lucilia</taxon>
    </lineage>
</organism>
<comment type="caution">
    <text evidence="1">The sequence shown here is derived from an EMBL/GenBank/DDBJ whole genome shotgun (WGS) entry which is preliminary data.</text>
</comment>
<reference evidence="1 3" key="1">
    <citation type="journal article" date="2015" name="Nat. Commun.">
        <title>Lucilia cuprina genome unlocks parasitic fly biology to underpin future interventions.</title>
        <authorList>
            <person name="Anstead C.A."/>
            <person name="Korhonen P.K."/>
            <person name="Young N.D."/>
            <person name="Hall R.S."/>
            <person name="Jex A.R."/>
            <person name="Murali S.C."/>
            <person name="Hughes D.S."/>
            <person name="Lee S.F."/>
            <person name="Perry T."/>
            <person name="Stroehlein A.J."/>
            <person name="Ansell B.R."/>
            <person name="Breugelmans B."/>
            <person name="Hofmann A."/>
            <person name="Qu J."/>
            <person name="Dugan S."/>
            <person name="Lee S.L."/>
            <person name="Chao H."/>
            <person name="Dinh H."/>
            <person name="Han Y."/>
            <person name="Doddapaneni H.V."/>
            <person name="Worley K.C."/>
            <person name="Muzny D.M."/>
            <person name="Ioannidis P."/>
            <person name="Waterhouse R.M."/>
            <person name="Zdobnov E.M."/>
            <person name="James P.J."/>
            <person name="Bagnall N.H."/>
            <person name="Kotze A.C."/>
            <person name="Gibbs R.A."/>
            <person name="Richards S."/>
            <person name="Batterham P."/>
            <person name="Gasser R.B."/>
        </authorList>
    </citation>
    <scope>NUCLEOTIDE SEQUENCE [LARGE SCALE GENOMIC DNA]</scope>
    <source>
        <strain evidence="1 3">LS</strain>
        <tissue evidence="1">Full body</tissue>
    </source>
</reference>
<protein>
    <submittedName>
        <fullName evidence="1">Uncharacterized protein</fullName>
    </submittedName>
</protein>
<dbReference type="EMBL" id="JRES01000302">
    <property type="protein sequence ID" value="KNC32518.1"/>
    <property type="molecule type" value="Genomic_DNA"/>
</dbReference>
<evidence type="ECO:0000313" key="3">
    <source>
        <dbReference type="Proteomes" id="UP000037069"/>
    </source>
</evidence>
<keyword evidence="3" id="KW-1185">Reference proteome</keyword>
<gene>
    <name evidence="1" type="ORF">FF38_03097</name>
    <name evidence="2" type="ORF">FF38_03098</name>
</gene>
<name>A0A0L0CJE0_LUCCU</name>
<evidence type="ECO:0000313" key="1">
    <source>
        <dbReference type="EMBL" id="KNC32518.1"/>
    </source>
</evidence>
<accession>A0A0L0CJE0</accession>